<dbReference type="PROSITE" id="PS50893">
    <property type="entry name" value="ABC_TRANSPORTER_2"/>
    <property type="match status" value="1"/>
</dbReference>
<evidence type="ECO:0000256" key="5">
    <source>
        <dbReference type="ARBA" id="ARBA00022970"/>
    </source>
</evidence>
<feature type="domain" description="ABC transporter" evidence="7">
    <location>
        <begin position="52"/>
        <end position="283"/>
    </location>
</feature>
<feature type="region of interest" description="Disordered" evidence="6">
    <location>
        <begin position="1"/>
        <end position="42"/>
    </location>
</feature>
<dbReference type="InterPro" id="IPR027417">
    <property type="entry name" value="P-loop_NTPase"/>
</dbReference>
<dbReference type="SMART" id="SM00382">
    <property type="entry name" value="AAA"/>
    <property type="match status" value="1"/>
</dbReference>
<organism evidence="8 9">
    <name type="scientific">Curtobacterium caseinilyticum</name>
    <dbReference type="NCBI Taxonomy" id="3055137"/>
    <lineage>
        <taxon>Bacteria</taxon>
        <taxon>Bacillati</taxon>
        <taxon>Actinomycetota</taxon>
        <taxon>Actinomycetes</taxon>
        <taxon>Micrococcales</taxon>
        <taxon>Microbacteriaceae</taxon>
        <taxon>Curtobacterium</taxon>
    </lineage>
</organism>
<comment type="caution">
    <text evidence="8">The sequence shown here is derived from an EMBL/GenBank/DDBJ whole genome shotgun (WGS) entry which is preliminary data.</text>
</comment>
<feature type="compositionally biased region" description="Low complexity" evidence="6">
    <location>
        <begin position="19"/>
        <end position="42"/>
    </location>
</feature>
<reference evidence="8 9" key="1">
    <citation type="submission" date="2023-06" db="EMBL/GenBank/DDBJ databases">
        <authorList>
            <person name="Feng G."/>
            <person name="Li J."/>
            <person name="Zhu H."/>
        </authorList>
    </citation>
    <scope>NUCLEOTIDE SEQUENCE [LARGE SCALE GENOMIC DNA]</scope>
    <source>
        <strain evidence="8 9">RHCKG28</strain>
    </source>
</reference>
<accession>A0ABT7TSJ1</accession>
<dbReference type="EMBL" id="JAUCMN010000005">
    <property type="protein sequence ID" value="MDM7891794.1"/>
    <property type="molecule type" value="Genomic_DNA"/>
</dbReference>
<proteinExistence type="inferred from homology"/>
<protein>
    <submittedName>
        <fullName evidence="8">ABC transporter ATP-binding protein</fullName>
    </submittedName>
</protein>
<evidence type="ECO:0000313" key="9">
    <source>
        <dbReference type="Proteomes" id="UP001236404"/>
    </source>
</evidence>
<evidence type="ECO:0000256" key="6">
    <source>
        <dbReference type="SAM" id="MobiDB-lite"/>
    </source>
</evidence>
<dbReference type="Proteomes" id="UP001236404">
    <property type="component" value="Unassembled WGS sequence"/>
</dbReference>
<keyword evidence="5" id="KW-0029">Amino-acid transport</keyword>
<evidence type="ECO:0000313" key="8">
    <source>
        <dbReference type="EMBL" id="MDM7891794.1"/>
    </source>
</evidence>
<dbReference type="Pfam" id="PF00005">
    <property type="entry name" value="ABC_tran"/>
    <property type="match status" value="1"/>
</dbReference>
<dbReference type="GO" id="GO:0005524">
    <property type="term" value="F:ATP binding"/>
    <property type="evidence" value="ECO:0007669"/>
    <property type="project" value="UniProtKB-KW"/>
</dbReference>
<dbReference type="SUPFAM" id="SSF52540">
    <property type="entry name" value="P-loop containing nucleoside triphosphate hydrolases"/>
    <property type="match status" value="1"/>
</dbReference>
<dbReference type="PANTHER" id="PTHR43820:SF4">
    <property type="entry name" value="HIGH-AFFINITY BRANCHED-CHAIN AMINO ACID TRANSPORT ATP-BINDING PROTEIN LIVF"/>
    <property type="match status" value="1"/>
</dbReference>
<keyword evidence="2" id="KW-0813">Transport</keyword>
<dbReference type="InterPro" id="IPR052156">
    <property type="entry name" value="BCAA_Transport_ATP-bd_LivF"/>
</dbReference>
<evidence type="ECO:0000256" key="4">
    <source>
        <dbReference type="ARBA" id="ARBA00022840"/>
    </source>
</evidence>
<evidence type="ECO:0000256" key="2">
    <source>
        <dbReference type="ARBA" id="ARBA00022448"/>
    </source>
</evidence>
<dbReference type="RefSeq" id="WP_289473542.1">
    <property type="nucleotide sequence ID" value="NZ_JAUCMN010000005.1"/>
</dbReference>
<comment type="similarity">
    <text evidence="1">Belongs to the ABC transporter superfamily.</text>
</comment>
<evidence type="ECO:0000259" key="7">
    <source>
        <dbReference type="PROSITE" id="PS50893"/>
    </source>
</evidence>
<dbReference type="PANTHER" id="PTHR43820">
    <property type="entry name" value="HIGH-AFFINITY BRANCHED-CHAIN AMINO ACID TRANSPORT ATP-BINDING PROTEIN LIVF"/>
    <property type="match status" value="1"/>
</dbReference>
<gene>
    <name evidence="8" type="ORF">QUG93_08860</name>
</gene>
<keyword evidence="9" id="KW-1185">Reference proteome</keyword>
<keyword evidence="4 8" id="KW-0067">ATP-binding</keyword>
<keyword evidence="3" id="KW-0547">Nucleotide-binding</keyword>
<evidence type="ECO:0000256" key="3">
    <source>
        <dbReference type="ARBA" id="ARBA00022741"/>
    </source>
</evidence>
<evidence type="ECO:0000256" key="1">
    <source>
        <dbReference type="ARBA" id="ARBA00005417"/>
    </source>
</evidence>
<dbReference type="InterPro" id="IPR003439">
    <property type="entry name" value="ABC_transporter-like_ATP-bd"/>
</dbReference>
<sequence>MTDAPNAADASRASSPTDATGATATGTGATGTGATATGTGATATIDRGEPVLTAKNLVAGYLPGVNILNGCDLDCYPGELIGIIGPNGAGKSTLLKALFGLVSIREGSVSLQGEDITNLKANKLVQAGVGFVPQTNNVFPSLSIEENLQMGLYLRPKKFAERLEVIYDLFPVLGQRRNQRAGSLSGGERQSVAMARALMMDPKVLLLDEPSAGLSPVRQDETFIRTRRINKAGVSIIMVEQNARRCLQICDRGYVLDQGRNAYSGTGRELADDPKVIELYLGTLAKDVDSAR</sequence>
<dbReference type="Gene3D" id="3.40.50.300">
    <property type="entry name" value="P-loop containing nucleotide triphosphate hydrolases"/>
    <property type="match status" value="1"/>
</dbReference>
<dbReference type="InterPro" id="IPR003593">
    <property type="entry name" value="AAA+_ATPase"/>
</dbReference>
<name>A0ABT7TSJ1_9MICO</name>
<dbReference type="CDD" id="cd03224">
    <property type="entry name" value="ABC_TM1139_LivF_branched"/>
    <property type="match status" value="1"/>
</dbReference>